<accession>A0A2I2GKU2</accession>
<dbReference type="GO" id="GO:0003677">
    <property type="term" value="F:DNA binding"/>
    <property type="evidence" value="ECO:0007669"/>
    <property type="project" value="UniProtKB-KW"/>
</dbReference>
<dbReference type="InterPro" id="IPR036864">
    <property type="entry name" value="Zn2-C6_fun-type_DNA-bd_sf"/>
</dbReference>
<dbReference type="PROSITE" id="PS50048">
    <property type="entry name" value="ZN2_CY6_FUNGAL_2"/>
    <property type="match status" value="1"/>
</dbReference>
<dbReference type="GeneID" id="36551388"/>
<dbReference type="InterPro" id="IPR007219">
    <property type="entry name" value="XnlR_reg_dom"/>
</dbReference>
<evidence type="ECO:0000256" key="6">
    <source>
        <dbReference type="SAM" id="MobiDB-lite"/>
    </source>
</evidence>
<organism evidence="8 9">
    <name type="scientific">Aspergillus steynii IBT 23096</name>
    <dbReference type="NCBI Taxonomy" id="1392250"/>
    <lineage>
        <taxon>Eukaryota</taxon>
        <taxon>Fungi</taxon>
        <taxon>Dikarya</taxon>
        <taxon>Ascomycota</taxon>
        <taxon>Pezizomycotina</taxon>
        <taxon>Eurotiomycetes</taxon>
        <taxon>Eurotiomycetidae</taxon>
        <taxon>Eurotiales</taxon>
        <taxon>Aspergillaceae</taxon>
        <taxon>Aspergillus</taxon>
        <taxon>Aspergillus subgen. Circumdati</taxon>
    </lineage>
</organism>
<evidence type="ECO:0000256" key="3">
    <source>
        <dbReference type="ARBA" id="ARBA00023125"/>
    </source>
</evidence>
<evidence type="ECO:0000313" key="8">
    <source>
        <dbReference type="EMBL" id="PLB53502.1"/>
    </source>
</evidence>
<dbReference type="GO" id="GO:0000981">
    <property type="term" value="F:DNA-binding transcription factor activity, RNA polymerase II-specific"/>
    <property type="evidence" value="ECO:0007669"/>
    <property type="project" value="InterPro"/>
</dbReference>
<keyword evidence="9" id="KW-1185">Reference proteome</keyword>
<dbReference type="GO" id="GO:0005634">
    <property type="term" value="C:nucleus"/>
    <property type="evidence" value="ECO:0007669"/>
    <property type="project" value="TreeGrafter"/>
</dbReference>
<keyword evidence="1" id="KW-0479">Metal-binding</keyword>
<dbReference type="RefSeq" id="XP_024708804.1">
    <property type="nucleotide sequence ID" value="XM_024843688.1"/>
</dbReference>
<dbReference type="InterPro" id="IPR001138">
    <property type="entry name" value="Zn2Cys6_DnaBD"/>
</dbReference>
<dbReference type="Pfam" id="PF04082">
    <property type="entry name" value="Fungal_trans"/>
    <property type="match status" value="1"/>
</dbReference>
<feature type="domain" description="Zn(2)-C6 fungal-type" evidence="7">
    <location>
        <begin position="24"/>
        <end position="55"/>
    </location>
</feature>
<feature type="region of interest" description="Disordered" evidence="6">
    <location>
        <begin position="65"/>
        <end position="102"/>
    </location>
</feature>
<sequence length="703" mass="78978">MDLTAHGAWRGSNARPYRSKRRPPCDQCRRKKLRCQGPAEGGCERCRSGGARCSFLGIGRSEAVGQLAPNRSPRENSPMPDHEQGGITIDTTSNLPGPTESNVASGSFLNASFLDAPVDDHFTPPIYRLPGRSTAQAIQSLDLLDGFSSQLIGASGESDPWLLRHGKFDDRGYMLFHQVHFRNAGGVPLEEKIPVHFLVSADAVYESAKGTTSYGKGGRREELNSLVPLECGQRLVSLFVKFVFPALPIISRSHFGLSASRLMPDQQTLQSIPVHLLAAIYATSYQFTQFDDYLSVANAYTTPPTQELWRIVLELIMSDIHTSHLSSLQAGILYLHRCPQGPENAVADSPFHWSFLGLLVGIATSLGLQLECRPMGLPAWEKRLRRRLWWALYAEDKWRSLLMGKPPYIRNDEWDVTELDDEDFRLDGMPDVFYGRVFRHFVRLARIADDVQHSLYSLRAAQRLSSNFSEALQASHLLLRGLKEWYSQLPPTLKLQHRAFPVTSATDFHSCQHNNALHFAYILLEVFIFRSLLRPMVRSATPPRLFEETDVHDAPTDPVDDYIAQLIDCDEVEPTPAIDLSNGDSSGSAALTAAENCAARMLRFVMRMPCSEGSGGFWYSWCRIGFATASNFMILLLVQAPSANHAMRAHRILRMWRQTIRSQSQGNEWMKLALVRLDGPHWKGLDQTYYLPKHVREVLEATG</sequence>
<evidence type="ECO:0000256" key="2">
    <source>
        <dbReference type="ARBA" id="ARBA00023015"/>
    </source>
</evidence>
<gene>
    <name evidence="8" type="ORF">P170DRAFT_348596</name>
</gene>
<reference evidence="8 9" key="1">
    <citation type="submission" date="2016-12" db="EMBL/GenBank/DDBJ databases">
        <title>The genomes of Aspergillus section Nigri reveals drivers in fungal speciation.</title>
        <authorList>
            <consortium name="DOE Joint Genome Institute"/>
            <person name="Vesth T.C."/>
            <person name="Nybo J."/>
            <person name="Theobald S."/>
            <person name="Brandl J."/>
            <person name="Frisvad J.C."/>
            <person name="Nielsen K.F."/>
            <person name="Lyhne E.K."/>
            <person name="Kogle M.E."/>
            <person name="Kuo A."/>
            <person name="Riley R."/>
            <person name="Clum A."/>
            <person name="Nolan M."/>
            <person name="Lipzen A."/>
            <person name="Salamov A."/>
            <person name="Henrissat B."/>
            <person name="Wiebenga A."/>
            <person name="De Vries R.P."/>
            <person name="Grigoriev I.V."/>
            <person name="Mortensen U.H."/>
            <person name="Andersen M.R."/>
            <person name="Baker S.E."/>
        </authorList>
    </citation>
    <scope>NUCLEOTIDE SEQUENCE [LARGE SCALE GENOMIC DNA]</scope>
    <source>
        <strain evidence="8 9">IBT 23096</strain>
    </source>
</reference>
<feature type="region of interest" description="Disordered" evidence="6">
    <location>
        <begin position="1"/>
        <end position="25"/>
    </location>
</feature>
<dbReference type="PANTHER" id="PTHR31668:SF4">
    <property type="entry name" value="TRANSCRIPTIONAL ACTIVATOR PROTEIN DAL81"/>
    <property type="match status" value="1"/>
</dbReference>
<dbReference type="EMBL" id="MSFO01000002">
    <property type="protein sequence ID" value="PLB53502.1"/>
    <property type="molecule type" value="Genomic_DNA"/>
</dbReference>
<dbReference type="SUPFAM" id="SSF57701">
    <property type="entry name" value="Zn2/Cys6 DNA-binding domain"/>
    <property type="match status" value="1"/>
</dbReference>
<name>A0A2I2GKU2_9EURO</name>
<evidence type="ECO:0000256" key="4">
    <source>
        <dbReference type="ARBA" id="ARBA00023163"/>
    </source>
</evidence>
<keyword evidence="3" id="KW-0238">DNA-binding</keyword>
<dbReference type="SMART" id="SM00906">
    <property type="entry name" value="Fungal_trans"/>
    <property type="match status" value="1"/>
</dbReference>
<dbReference type="GO" id="GO:0006351">
    <property type="term" value="P:DNA-templated transcription"/>
    <property type="evidence" value="ECO:0007669"/>
    <property type="project" value="InterPro"/>
</dbReference>
<dbReference type="Proteomes" id="UP000234275">
    <property type="component" value="Unassembled WGS sequence"/>
</dbReference>
<protein>
    <submittedName>
        <fullName evidence="8">Fungal-specific transcription factor domain protein</fullName>
    </submittedName>
</protein>
<evidence type="ECO:0000259" key="7">
    <source>
        <dbReference type="PROSITE" id="PS50048"/>
    </source>
</evidence>
<dbReference type="GO" id="GO:0001080">
    <property type="term" value="P:nitrogen catabolite activation of transcription from RNA polymerase II promoter"/>
    <property type="evidence" value="ECO:0007669"/>
    <property type="project" value="TreeGrafter"/>
</dbReference>
<comment type="caution">
    <text evidence="8">The sequence shown here is derived from an EMBL/GenBank/DDBJ whole genome shotgun (WGS) entry which is preliminary data.</text>
</comment>
<dbReference type="Gene3D" id="4.10.240.10">
    <property type="entry name" value="Zn(2)-C6 fungal-type DNA-binding domain"/>
    <property type="match status" value="1"/>
</dbReference>
<proteinExistence type="predicted"/>
<keyword evidence="4" id="KW-0804">Transcription</keyword>
<dbReference type="VEuPathDB" id="FungiDB:P170DRAFT_348596"/>
<dbReference type="InterPro" id="IPR050797">
    <property type="entry name" value="Carb_Metab_Trans_Reg"/>
</dbReference>
<dbReference type="Pfam" id="PF00172">
    <property type="entry name" value="Zn_clus"/>
    <property type="match status" value="1"/>
</dbReference>
<dbReference type="PROSITE" id="PS00463">
    <property type="entry name" value="ZN2_CY6_FUNGAL_1"/>
    <property type="match status" value="1"/>
</dbReference>
<keyword evidence="2" id="KW-0805">Transcription regulation</keyword>
<dbReference type="AlphaFoldDB" id="A0A2I2GKU2"/>
<dbReference type="GO" id="GO:0008270">
    <property type="term" value="F:zinc ion binding"/>
    <property type="evidence" value="ECO:0007669"/>
    <property type="project" value="InterPro"/>
</dbReference>
<evidence type="ECO:0000256" key="1">
    <source>
        <dbReference type="ARBA" id="ARBA00022723"/>
    </source>
</evidence>
<evidence type="ECO:0000256" key="5">
    <source>
        <dbReference type="ARBA" id="ARBA00023242"/>
    </source>
</evidence>
<feature type="compositionally biased region" description="Polar residues" evidence="6">
    <location>
        <begin position="89"/>
        <end position="102"/>
    </location>
</feature>
<dbReference type="PANTHER" id="PTHR31668">
    <property type="entry name" value="GLUCOSE TRANSPORT TRANSCRIPTION REGULATOR RGT1-RELATED-RELATED"/>
    <property type="match status" value="1"/>
</dbReference>
<dbReference type="OrthoDB" id="4676at2759"/>
<dbReference type="STRING" id="1392250.A0A2I2GKU2"/>
<keyword evidence="5" id="KW-0539">Nucleus</keyword>
<evidence type="ECO:0000313" key="9">
    <source>
        <dbReference type="Proteomes" id="UP000234275"/>
    </source>
</evidence>
<dbReference type="CDD" id="cd00067">
    <property type="entry name" value="GAL4"/>
    <property type="match status" value="1"/>
</dbReference>
<dbReference type="CDD" id="cd12148">
    <property type="entry name" value="fungal_TF_MHR"/>
    <property type="match status" value="1"/>
</dbReference>